<evidence type="ECO:0000313" key="2">
    <source>
        <dbReference type="Proteomes" id="UP000028760"/>
    </source>
</evidence>
<evidence type="ECO:0000313" key="1">
    <source>
        <dbReference type="Ensembl" id="ENSPFOP00000029067.1"/>
    </source>
</evidence>
<organism evidence="1 2">
    <name type="scientific">Poecilia formosa</name>
    <name type="common">Amazon molly</name>
    <name type="synonym">Limia formosa</name>
    <dbReference type="NCBI Taxonomy" id="48698"/>
    <lineage>
        <taxon>Eukaryota</taxon>
        <taxon>Metazoa</taxon>
        <taxon>Chordata</taxon>
        <taxon>Craniata</taxon>
        <taxon>Vertebrata</taxon>
        <taxon>Euteleostomi</taxon>
        <taxon>Actinopterygii</taxon>
        <taxon>Neopterygii</taxon>
        <taxon>Teleostei</taxon>
        <taxon>Neoteleostei</taxon>
        <taxon>Acanthomorphata</taxon>
        <taxon>Ovalentaria</taxon>
        <taxon>Atherinomorphae</taxon>
        <taxon>Cyprinodontiformes</taxon>
        <taxon>Poeciliidae</taxon>
        <taxon>Poeciliinae</taxon>
        <taxon>Poecilia</taxon>
    </lineage>
</organism>
<accession>A0A096MCC6</accession>
<dbReference type="Ensembl" id="ENSPFOT00000021958.1">
    <property type="protein sequence ID" value="ENSPFOP00000029067.1"/>
    <property type="gene ID" value="ENSPFOG00000022674.1"/>
</dbReference>
<dbReference type="Proteomes" id="UP000028760">
    <property type="component" value="Unassembled WGS sequence"/>
</dbReference>
<keyword evidence="2" id="KW-1185">Reference proteome</keyword>
<name>A0A096MCC6_POEFO</name>
<sequence length="156" mass="17545">MAPAKKTVQSNIQLHPGVFRPKIQIQRLSCCCHRNLESIEGFTLLGRLESLISILTDWIFGPKPVEEDPEREEAEIEEERRLSISSNLMEFGDELRMEKEREMLLPGFYQGDGGCRHPSSLPPLRSAITSSYPGEKRMSTHSVTFACPVAPCVTSL</sequence>
<reference evidence="1" key="2">
    <citation type="submission" date="2025-08" db="UniProtKB">
        <authorList>
            <consortium name="Ensembl"/>
        </authorList>
    </citation>
    <scope>IDENTIFICATION</scope>
</reference>
<dbReference type="EMBL" id="AYCK01016054">
    <property type="status" value="NOT_ANNOTATED_CDS"/>
    <property type="molecule type" value="Genomic_DNA"/>
</dbReference>
<dbReference type="STRING" id="48698.ENSPFOP00000029067"/>
<reference evidence="2" key="1">
    <citation type="submission" date="2013-10" db="EMBL/GenBank/DDBJ databases">
        <authorList>
            <person name="Schartl M."/>
            <person name="Warren W."/>
        </authorList>
    </citation>
    <scope>NUCLEOTIDE SEQUENCE [LARGE SCALE GENOMIC DNA]</scope>
    <source>
        <strain evidence="2">female</strain>
    </source>
</reference>
<reference evidence="1" key="3">
    <citation type="submission" date="2025-09" db="UniProtKB">
        <authorList>
            <consortium name="Ensembl"/>
        </authorList>
    </citation>
    <scope>IDENTIFICATION</scope>
</reference>
<protein>
    <submittedName>
        <fullName evidence="1">Uncharacterized protein</fullName>
    </submittedName>
</protein>
<proteinExistence type="predicted"/>
<dbReference type="AlphaFoldDB" id="A0A096MCC6"/>